<keyword evidence="2" id="KW-0479">Metal-binding</keyword>
<evidence type="ECO:0000256" key="1">
    <source>
        <dbReference type="ARBA" id="ARBA00022598"/>
    </source>
</evidence>
<dbReference type="Proteomes" id="UP001595528">
    <property type="component" value="Unassembled WGS sequence"/>
</dbReference>
<evidence type="ECO:0000259" key="8">
    <source>
        <dbReference type="Pfam" id="PF00749"/>
    </source>
</evidence>
<dbReference type="InterPro" id="IPR049940">
    <property type="entry name" value="GluQ/Sye"/>
</dbReference>
<dbReference type="Gene3D" id="3.40.50.620">
    <property type="entry name" value="HUPs"/>
    <property type="match status" value="1"/>
</dbReference>
<organism evidence="9 10">
    <name type="scientific">Marinibaculum pumilum</name>
    <dbReference type="NCBI Taxonomy" id="1766165"/>
    <lineage>
        <taxon>Bacteria</taxon>
        <taxon>Pseudomonadati</taxon>
        <taxon>Pseudomonadota</taxon>
        <taxon>Alphaproteobacteria</taxon>
        <taxon>Rhodospirillales</taxon>
        <taxon>Rhodospirillaceae</taxon>
        <taxon>Marinibaculum</taxon>
    </lineage>
</organism>
<keyword evidence="7" id="KW-0648">Protein biosynthesis</keyword>
<dbReference type="InterPro" id="IPR014729">
    <property type="entry name" value="Rossmann-like_a/b/a_fold"/>
</dbReference>
<dbReference type="EMBL" id="JBHRTR010000054">
    <property type="protein sequence ID" value="MFC3231382.1"/>
    <property type="molecule type" value="Genomic_DNA"/>
</dbReference>
<dbReference type="PANTHER" id="PTHR43311">
    <property type="entry name" value="GLUTAMATE--TRNA LIGASE"/>
    <property type="match status" value="1"/>
</dbReference>
<feature type="domain" description="Glutamyl/glutaminyl-tRNA synthetase class Ib catalytic" evidence="8">
    <location>
        <begin position="17"/>
        <end position="290"/>
    </location>
</feature>
<evidence type="ECO:0000256" key="2">
    <source>
        <dbReference type="ARBA" id="ARBA00022723"/>
    </source>
</evidence>
<sequence>MTDSSVSKGQTLPDAPVTRFAPSPSGMLHVGHAYAAHMAWRAAATAEGGRFLLRLEDIDRDRCRPEFETAILEDLHWLGLAPAAPPWRQSDRFPVYRQALERLRDAGLVYPCFCTRAQIRAEIAASAQAPHGPEGAIYPGTCRSLEPAEAAARIAAGAAHAWRLDSAAAAARVGRLAWHDLDAGTATADAGLLGDVVLARKEVPTSYHLAVVIDDAAQGITLVTRGEDLRYACHLHRVLQALLDLPVPVWRHHPILLRHDGKRLAKRDRDLTIRELRDRGMSPAALLDLADRWAAEGPPSGEIGTSASGIHEH</sequence>
<dbReference type="SUPFAM" id="SSF52374">
    <property type="entry name" value="Nucleotidylyl transferase"/>
    <property type="match status" value="1"/>
</dbReference>
<comment type="caution">
    <text evidence="9">The sequence shown here is derived from an EMBL/GenBank/DDBJ whole genome shotgun (WGS) entry which is preliminary data.</text>
</comment>
<evidence type="ECO:0000313" key="9">
    <source>
        <dbReference type="EMBL" id="MFC3231382.1"/>
    </source>
</evidence>
<name>A0ABV7L9T1_9PROT</name>
<keyword evidence="10" id="KW-1185">Reference proteome</keyword>
<dbReference type="Pfam" id="PF00749">
    <property type="entry name" value="tRNA-synt_1c"/>
    <property type="match status" value="1"/>
</dbReference>
<keyword evidence="3 7" id="KW-0547">Nucleotide-binding</keyword>
<dbReference type="InterPro" id="IPR001412">
    <property type="entry name" value="aa-tRNA-synth_I_CS"/>
</dbReference>
<proteinExistence type="inferred from homology"/>
<keyword evidence="5 7" id="KW-0067">ATP-binding</keyword>
<gene>
    <name evidence="9" type="primary">gluQRS</name>
    <name evidence="9" type="ORF">ACFOGJ_29310</name>
</gene>
<evidence type="ECO:0000256" key="3">
    <source>
        <dbReference type="ARBA" id="ARBA00022741"/>
    </source>
</evidence>
<evidence type="ECO:0000313" key="10">
    <source>
        <dbReference type="Proteomes" id="UP001595528"/>
    </source>
</evidence>
<evidence type="ECO:0000256" key="4">
    <source>
        <dbReference type="ARBA" id="ARBA00022833"/>
    </source>
</evidence>
<accession>A0ABV7L9T1</accession>
<evidence type="ECO:0000256" key="7">
    <source>
        <dbReference type="RuleBase" id="RU363037"/>
    </source>
</evidence>
<dbReference type="PANTHER" id="PTHR43311:SF1">
    <property type="entry name" value="GLUTAMYL-Q TRNA(ASP) SYNTHETASE"/>
    <property type="match status" value="1"/>
</dbReference>
<keyword evidence="4" id="KW-0862">Zinc</keyword>
<dbReference type="EC" id="6.1.1.-" evidence="9"/>
<dbReference type="NCBIfam" id="NF004315">
    <property type="entry name" value="PRK05710.1-4"/>
    <property type="match status" value="1"/>
</dbReference>
<dbReference type="PRINTS" id="PR00987">
    <property type="entry name" value="TRNASYNTHGLU"/>
</dbReference>
<reference evidence="10" key="1">
    <citation type="journal article" date="2019" name="Int. J. Syst. Evol. Microbiol.">
        <title>The Global Catalogue of Microorganisms (GCM) 10K type strain sequencing project: providing services to taxonomists for standard genome sequencing and annotation.</title>
        <authorList>
            <consortium name="The Broad Institute Genomics Platform"/>
            <consortium name="The Broad Institute Genome Sequencing Center for Infectious Disease"/>
            <person name="Wu L."/>
            <person name="Ma J."/>
        </authorList>
    </citation>
    <scope>NUCLEOTIDE SEQUENCE [LARGE SCALE GENOMIC DNA]</scope>
    <source>
        <strain evidence="10">KCTC 42964</strain>
    </source>
</reference>
<dbReference type="GO" id="GO:0016874">
    <property type="term" value="F:ligase activity"/>
    <property type="evidence" value="ECO:0007669"/>
    <property type="project" value="UniProtKB-KW"/>
</dbReference>
<dbReference type="InterPro" id="IPR020058">
    <property type="entry name" value="Glu/Gln-tRNA-synth_Ib_cat-dom"/>
</dbReference>
<keyword evidence="1 7" id="KW-0436">Ligase</keyword>
<keyword evidence="6 7" id="KW-0030">Aminoacyl-tRNA synthetase</keyword>
<dbReference type="PROSITE" id="PS00178">
    <property type="entry name" value="AA_TRNA_LIGASE_I"/>
    <property type="match status" value="1"/>
</dbReference>
<dbReference type="RefSeq" id="WP_379906854.1">
    <property type="nucleotide sequence ID" value="NZ_JBHRTR010000054.1"/>
</dbReference>
<evidence type="ECO:0000256" key="6">
    <source>
        <dbReference type="ARBA" id="ARBA00023146"/>
    </source>
</evidence>
<dbReference type="InterPro" id="IPR000924">
    <property type="entry name" value="Glu/Gln-tRNA-synth"/>
</dbReference>
<comment type="similarity">
    <text evidence="7">Belongs to the class-I aminoacyl-tRNA synthetase family.</text>
</comment>
<evidence type="ECO:0000256" key="5">
    <source>
        <dbReference type="ARBA" id="ARBA00022840"/>
    </source>
</evidence>
<protein>
    <submittedName>
        <fullName evidence="9">tRNA glutamyl-Q(34) synthetase GluQRS</fullName>
        <ecNumber evidence="9">6.1.1.-</ecNumber>
    </submittedName>
</protein>